<reference evidence="1 2" key="1">
    <citation type="submission" date="2010-01" db="EMBL/GenBank/DDBJ databases">
        <authorList>
            <person name="Muzny D."/>
            <person name="Qin X."/>
            <person name="Deng J."/>
            <person name="Jiang H."/>
            <person name="Liu Y."/>
            <person name="Qu J."/>
            <person name="Song X.-Z."/>
            <person name="Zhang L."/>
            <person name="Thornton R."/>
            <person name="Coyle M."/>
            <person name="Francisco L."/>
            <person name="Jackson L."/>
            <person name="Javaid M."/>
            <person name="Korchina V."/>
            <person name="Kovar C."/>
            <person name="Mata R."/>
            <person name="Mathew T."/>
            <person name="Ngo R."/>
            <person name="Nguyen L."/>
            <person name="Nguyen N."/>
            <person name="Okwuonu G."/>
            <person name="Ongeri F."/>
            <person name="Pham C."/>
            <person name="Simmons D."/>
            <person name="Wilczek-Boney K."/>
            <person name="Hale W."/>
            <person name="Jakkamsetti A."/>
            <person name="Pham P."/>
            <person name="Ruth R."/>
            <person name="San Lucas F."/>
            <person name="Warren J."/>
            <person name="Zhang J."/>
            <person name="Zhao Z."/>
            <person name="Zhou C."/>
            <person name="Zhu D."/>
            <person name="Lee S."/>
            <person name="Bess C."/>
            <person name="Blankenburg K."/>
            <person name="Forbes L."/>
            <person name="Fu Q."/>
            <person name="Gubbala S."/>
            <person name="Hirani K."/>
            <person name="Jayaseelan J.C."/>
            <person name="Lara F."/>
            <person name="Munidasa M."/>
            <person name="Palculict T."/>
            <person name="Patil S."/>
            <person name="Pu L.-L."/>
            <person name="Saada N."/>
            <person name="Tang L."/>
            <person name="Weissenberger G."/>
            <person name="Zhu Y."/>
            <person name="Hemphill L."/>
            <person name="Shang Y."/>
            <person name="Youmans B."/>
            <person name="Ayvaz T."/>
            <person name="Ross M."/>
            <person name="Santibanez J."/>
            <person name="Aqrawi P."/>
            <person name="Gross S."/>
            <person name="Joshi V."/>
            <person name="Fowler G."/>
            <person name="Nazareth L."/>
            <person name="Reid J."/>
            <person name="Worley K."/>
            <person name="Petrosino J."/>
            <person name="Highlander S."/>
            <person name="Gibbs R."/>
        </authorList>
    </citation>
    <scope>NUCLEOTIDE SEQUENCE [LARGE SCALE GENOMIC DNA]</scope>
    <source>
        <strain evidence="1 2">DSM 4582</strain>
    </source>
</reference>
<dbReference type="EMBL" id="ADBY01000041">
    <property type="protein sequence ID" value="EFE95952.1"/>
    <property type="molecule type" value="Genomic_DNA"/>
</dbReference>
<gene>
    <name evidence="1" type="ORF">HMPREF0758_2390</name>
</gene>
<dbReference type="Proteomes" id="UP000005723">
    <property type="component" value="Unassembled WGS sequence"/>
</dbReference>
<sequence>MNFARSFAGFFIACNAGEMAKYPLFIAQLFSLKNRRFTPIIPPDEAR</sequence>
<accession>D4E2J0</accession>
<evidence type="ECO:0000313" key="2">
    <source>
        <dbReference type="Proteomes" id="UP000005723"/>
    </source>
</evidence>
<protein>
    <submittedName>
        <fullName evidence="1">Uncharacterized protein</fullName>
    </submittedName>
</protein>
<proteinExistence type="predicted"/>
<dbReference type="HOGENOM" id="CLU_3173100_0_0_6"/>
<comment type="caution">
    <text evidence="1">The sequence shown here is derived from an EMBL/GenBank/DDBJ whole genome shotgun (WGS) entry which is preliminary data.</text>
</comment>
<dbReference type="STRING" id="667129.HMPREF0758_2390"/>
<dbReference type="AlphaFoldDB" id="D4E2J0"/>
<name>D4E2J0_SEROD</name>
<keyword evidence="2" id="KW-1185">Reference proteome</keyword>
<evidence type="ECO:0000313" key="1">
    <source>
        <dbReference type="EMBL" id="EFE95952.1"/>
    </source>
</evidence>
<organism evidence="1 2">
    <name type="scientific">Serratia odorifera DSM 4582</name>
    <dbReference type="NCBI Taxonomy" id="667129"/>
    <lineage>
        <taxon>Bacteria</taxon>
        <taxon>Pseudomonadati</taxon>
        <taxon>Pseudomonadota</taxon>
        <taxon>Gammaproteobacteria</taxon>
        <taxon>Enterobacterales</taxon>
        <taxon>Yersiniaceae</taxon>
        <taxon>Serratia</taxon>
    </lineage>
</organism>